<reference evidence="2 3" key="1">
    <citation type="submission" date="2020-08" db="EMBL/GenBank/DDBJ databases">
        <title>Sequencing the genomes of 1000 actinobacteria strains.</title>
        <authorList>
            <person name="Klenk H.-P."/>
        </authorList>
    </citation>
    <scope>NUCLEOTIDE SEQUENCE [LARGE SCALE GENOMIC DNA]</scope>
    <source>
        <strain evidence="2 3">DSM 45784</strain>
    </source>
</reference>
<keyword evidence="3" id="KW-1185">Reference proteome</keyword>
<evidence type="ECO:0000256" key="1">
    <source>
        <dbReference type="SAM" id="MobiDB-lite"/>
    </source>
</evidence>
<gene>
    <name evidence="2" type="ORF">BJ982_005503</name>
</gene>
<feature type="region of interest" description="Disordered" evidence="1">
    <location>
        <begin position="192"/>
        <end position="222"/>
    </location>
</feature>
<dbReference type="AlphaFoldDB" id="A0A7W7GCY0"/>
<dbReference type="EMBL" id="JACHND010000001">
    <property type="protein sequence ID" value="MBB4703959.1"/>
    <property type="molecule type" value="Genomic_DNA"/>
</dbReference>
<sequence length="222" mass="23523">MAVRKRWVVVRPPGAETGILLARADGERQATVVGNQVAGDAAGMRELTDEAAAIAARLTTGPLLLRDHGGGFTPVTVQLHRISAEYVTGDLGAALAAARKIRPAGLPTIERRAHYYTDLARAHHLAGGREQCPAALLAAERQAPQETHARPAVRDLVQSLLISSRTSPAAAWSCRTLRHHLTGLHRAEVLASGGPPTSIIPPHQRSRWDHAARAGGRPVPGG</sequence>
<proteinExistence type="predicted"/>
<protein>
    <submittedName>
        <fullName evidence="2">Uncharacterized protein</fullName>
    </submittedName>
</protein>
<accession>A0A7W7GCY0</accession>
<name>A0A7W7GCY0_9ACTN</name>
<evidence type="ECO:0000313" key="3">
    <source>
        <dbReference type="Proteomes" id="UP000542210"/>
    </source>
</evidence>
<feature type="compositionally biased region" description="Low complexity" evidence="1">
    <location>
        <begin position="213"/>
        <end position="222"/>
    </location>
</feature>
<evidence type="ECO:0000313" key="2">
    <source>
        <dbReference type="EMBL" id="MBB4703959.1"/>
    </source>
</evidence>
<dbReference type="Proteomes" id="UP000542210">
    <property type="component" value="Unassembled WGS sequence"/>
</dbReference>
<organism evidence="2 3">
    <name type="scientific">Sphaerisporangium siamense</name>
    <dbReference type="NCBI Taxonomy" id="795645"/>
    <lineage>
        <taxon>Bacteria</taxon>
        <taxon>Bacillati</taxon>
        <taxon>Actinomycetota</taxon>
        <taxon>Actinomycetes</taxon>
        <taxon>Streptosporangiales</taxon>
        <taxon>Streptosporangiaceae</taxon>
        <taxon>Sphaerisporangium</taxon>
    </lineage>
</organism>
<comment type="caution">
    <text evidence="2">The sequence shown here is derived from an EMBL/GenBank/DDBJ whole genome shotgun (WGS) entry which is preliminary data.</text>
</comment>
<dbReference type="RefSeq" id="WP_239122643.1">
    <property type="nucleotide sequence ID" value="NZ_BOOV01000001.1"/>
</dbReference>